<dbReference type="GO" id="GO:0038023">
    <property type="term" value="F:signaling receptor activity"/>
    <property type="evidence" value="ECO:0007669"/>
    <property type="project" value="InterPro"/>
</dbReference>
<keyword evidence="7 10" id="KW-0472">Membrane</keyword>
<feature type="signal peptide" evidence="13">
    <location>
        <begin position="1"/>
        <end position="34"/>
    </location>
</feature>
<dbReference type="GO" id="GO:0015891">
    <property type="term" value="P:siderophore transport"/>
    <property type="evidence" value="ECO:0007669"/>
    <property type="project" value="InterPro"/>
</dbReference>
<evidence type="ECO:0000256" key="3">
    <source>
        <dbReference type="ARBA" id="ARBA00022448"/>
    </source>
</evidence>
<dbReference type="CDD" id="cd01347">
    <property type="entry name" value="ligand_gated_channel"/>
    <property type="match status" value="1"/>
</dbReference>
<dbReference type="PANTHER" id="PTHR32552:SF83">
    <property type="entry name" value="BLR3904 PROTEIN"/>
    <property type="match status" value="1"/>
</dbReference>
<feature type="domain" description="TonB-dependent receptor-like beta-barrel" evidence="14">
    <location>
        <begin position="248"/>
        <end position="693"/>
    </location>
</feature>
<evidence type="ECO:0000256" key="4">
    <source>
        <dbReference type="ARBA" id="ARBA00022452"/>
    </source>
</evidence>
<protein>
    <submittedName>
        <fullName evidence="16">Catecholate siderophore receptor</fullName>
    </submittedName>
</protein>
<proteinExistence type="inferred from homology"/>
<keyword evidence="13" id="KW-0732">Signal</keyword>
<evidence type="ECO:0000256" key="8">
    <source>
        <dbReference type="ARBA" id="ARBA00023170"/>
    </source>
</evidence>
<feature type="region of interest" description="Disordered" evidence="12">
    <location>
        <begin position="58"/>
        <end position="77"/>
    </location>
</feature>
<reference evidence="16 17" key="1">
    <citation type="submission" date="2020-08" db="EMBL/GenBank/DDBJ databases">
        <title>Genomic Encyclopedia of Type Strains, Phase IV (KMG-IV): sequencing the most valuable type-strain genomes for metagenomic binning, comparative biology and taxonomic classification.</title>
        <authorList>
            <person name="Goeker M."/>
        </authorList>
    </citation>
    <scope>NUCLEOTIDE SEQUENCE [LARGE SCALE GENOMIC DNA]</scope>
    <source>
        <strain evidence="16 17">DSM 27165</strain>
    </source>
</reference>
<feature type="chain" id="PRO_5032672836" evidence="13">
    <location>
        <begin position="35"/>
        <end position="724"/>
    </location>
</feature>
<evidence type="ECO:0000256" key="2">
    <source>
        <dbReference type="ARBA" id="ARBA00009810"/>
    </source>
</evidence>
<evidence type="ECO:0000256" key="12">
    <source>
        <dbReference type="SAM" id="MobiDB-lite"/>
    </source>
</evidence>
<dbReference type="Gene3D" id="2.40.170.20">
    <property type="entry name" value="TonB-dependent receptor, beta-barrel domain"/>
    <property type="match status" value="1"/>
</dbReference>
<evidence type="ECO:0000313" key="17">
    <source>
        <dbReference type="Proteomes" id="UP000575898"/>
    </source>
</evidence>
<evidence type="ECO:0000256" key="1">
    <source>
        <dbReference type="ARBA" id="ARBA00004571"/>
    </source>
</evidence>
<keyword evidence="17" id="KW-1185">Reference proteome</keyword>
<dbReference type="InterPro" id="IPR039426">
    <property type="entry name" value="TonB-dep_rcpt-like"/>
</dbReference>
<dbReference type="PROSITE" id="PS52016">
    <property type="entry name" value="TONB_DEPENDENT_REC_3"/>
    <property type="match status" value="1"/>
</dbReference>
<evidence type="ECO:0000313" key="16">
    <source>
        <dbReference type="EMBL" id="MBB5019220.1"/>
    </source>
</evidence>
<evidence type="ECO:0000259" key="14">
    <source>
        <dbReference type="Pfam" id="PF00593"/>
    </source>
</evidence>
<dbReference type="Proteomes" id="UP000575898">
    <property type="component" value="Unassembled WGS sequence"/>
</dbReference>
<keyword evidence="3 10" id="KW-0813">Transport</keyword>
<keyword evidence="9 10" id="KW-0998">Cell outer membrane</keyword>
<dbReference type="SUPFAM" id="SSF56935">
    <property type="entry name" value="Porins"/>
    <property type="match status" value="1"/>
</dbReference>
<dbReference type="GO" id="GO:0009279">
    <property type="term" value="C:cell outer membrane"/>
    <property type="evidence" value="ECO:0007669"/>
    <property type="project" value="UniProtKB-SubCell"/>
</dbReference>
<gene>
    <name evidence="16" type="ORF">HNQ59_002518</name>
</gene>
<dbReference type="InterPro" id="IPR037066">
    <property type="entry name" value="Plug_dom_sf"/>
</dbReference>
<dbReference type="Pfam" id="PF07715">
    <property type="entry name" value="Plug"/>
    <property type="match status" value="1"/>
</dbReference>
<dbReference type="InterPro" id="IPR010105">
    <property type="entry name" value="TonB_sidphr_rcpt"/>
</dbReference>
<evidence type="ECO:0000256" key="6">
    <source>
        <dbReference type="ARBA" id="ARBA00023077"/>
    </source>
</evidence>
<evidence type="ECO:0000256" key="10">
    <source>
        <dbReference type="PROSITE-ProRule" id="PRU01360"/>
    </source>
</evidence>
<feature type="domain" description="TonB-dependent receptor plug" evidence="15">
    <location>
        <begin position="76"/>
        <end position="173"/>
    </location>
</feature>
<name>A0A840MLD5_9PROT</name>
<dbReference type="PANTHER" id="PTHR32552">
    <property type="entry name" value="FERRICHROME IRON RECEPTOR-RELATED"/>
    <property type="match status" value="1"/>
</dbReference>
<evidence type="ECO:0000256" key="11">
    <source>
        <dbReference type="RuleBase" id="RU003357"/>
    </source>
</evidence>
<evidence type="ECO:0000256" key="5">
    <source>
        <dbReference type="ARBA" id="ARBA00022692"/>
    </source>
</evidence>
<dbReference type="Gene3D" id="2.170.130.10">
    <property type="entry name" value="TonB-dependent receptor, plug domain"/>
    <property type="match status" value="1"/>
</dbReference>
<evidence type="ECO:0000256" key="13">
    <source>
        <dbReference type="SAM" id="SignalP"/>
    </source>
</evidence>
<dbReference type="GO" id="GO:0015344">
    <property type="term" value="F:siderophore uptake transmembrane transporter activity"/>
    <property type="evidence" value="ECO:0007669"/>
    <property type="project" value="TreeGrafter"/>
</dbReference>
<dbReference type="InterPro" id="IPR000531">
    <property type="entry name" value="Beta-barrel_TonB"/>
</dbReference>
<keyword evidence="5 10" id="KW-0812">Transmembrane</keyword>
<sequence length="724" mass="79754">MREINKKQSAVRHMAKLPASLTLAGLVATTPVLAETVKDTVLPAVNVDATRVDSAMPSDKSYNKATTSVGKMPTAKRDIPQSETTITQRLIADQGDATLKDAMRNVPGLTFNAGEGGRTGDNITIRGFAAGTDIYLDGVRDIGQYNRDLFNTDRVDALFGPSSMLFGRGSTGGLVNQVSKQPFAGKRTEVSGTIGSNRYQRATVDSNLMVGETAAMRLNAMIQKADGDRDGTEQNRWGVAPSLRLGIGEPTELTLSYYHLTEDNIPDYGVPYFQGKPIDVPQNRFYGLPDWDYEKNKADIGTAIVQHKLSSNVTLRNTLRYGKYHRDVWPTAPRLDITSTGGVLADKTTIIRNRPGREGTEKIFSNQFDLMGEFRTGDIKHQILAGLDYTGEKSKTYRWSHKDGAPTTTLGNPDPHPAMQTPVRLPGSDVNFDSNVVGIYAQDMVALTYQWKVLAGLRWDRFKGDYTTRNFNAKTNSWSSTDTARTDRIASYRTGVIYQPDGQQSYYATLGTSFNPSGEAYALDPRGTNTPPEKNRNLEIGTKLDLLDGDLSLRAAAFRITKTHERNTDPLKQDVYLLSGKRHTDGIDFGIAGRLTEKLEAFGNVTLMKSKIDSHIDSNSQGKEAANTPRYTIGGWTTYALGMGWKVGGGFDAKGKRYTGVTNTTELPAYVRWDAMVAYDKRDYSIQLNATNLLDKKYYEGLYAGHTVTGPGRGVQLTGSYRFN</sequence>
<keyword evidence="8 16" id="KW-0675">Receptor</keyword>
<comment type="similarity">
    <text evidence="2 10 11">Belongs to the TonB-dependent receptor family.</text>
</comment>
<dbReference type="InterPro" id="IPR036942">
    <property type="entry name" value="Beta-barrel_TonB_sf"/>
</dbReference>
<dbReference type="NCBIfam" id="TIGR01783">
    <property type="entry name" value="TonB-siderophor"/>
    <property type="match status" value="1"/>
</dbReference>
<evidence type="ECO:0000256" key="7">
    <source>
        <dbReference type="ARBA" id="ARBA00023136"/>
    </source>
</evidence>
<dbReference type="RefSeq" id="WP_184039695.1">
    <property type="nucleotide sequence ID" value="NZ_JACHHY010000015.1"/>
</dbReference>
<evidence type="ECO:0000259" key="15">
    <source>
        <dbReference type="Pfam" id="PF07715"/>
    </source>
</evidence>
<organism evidence="16 17">
    <name type="scientific">Chitinivorax tropicus</name>
    <dbReference type="NCBI Taxonomy" id="714531"/>
    <lineage>
        <taxon>Bacteria</taxon>
        <taxon>Pseudomonadati</taxon>
        <taxon>Pseudomonadota</taxon>
        <taxon>Betaproteobacteria</taxon>
        <taxon>Chitinivorax</taxon>
    </lineage>
</organism>
<dbReference type="EMBL" id="JACHHY010000015">
    <property type="protein sequence ID" value="MBB5019220.1"/>
    <property type="molecule type" value="Genomic_DNA"/>
</dbReference>
<dbReference type="Pfam" id="PF00593">
    <property type="entry name" value="TonB_dep_Rec_b-barrel"/>
    <property type="match status" value="1"/>
</dbReference>
<dbReference type="InterPro" id="IPR012910">
    <property type="entry name" value="Plug_dom"/>
</dbReference>
<keyword evidence="4 10" id="KW-1134">Transmembrane beta strand</keyword>
<keyword evidence="6 11" id="KW-0798">TonB box</keyword>
<dbReference type="AlphaFoldDB" id="A0A840MLD5"/>
<evidence type="ECO:0000256" key="9">
    <source>
        <dbReference type="ARBA" id="ARBA00023237"/>
    </source>
</evidence>
<accession>A0A840MLD5</accession>
<comment type="caution">
    <text evidence="16">The sequence shown here is derived from an EMBL/GenBank/DDBJ whole genome shotgun (WGS) entry which is preliminary data.</text>
</comment>
<comment type="subcellular location">
    <subcellularLocation>
        <location evidence="1 10">Cell outer membrane</location>
        <topology evidence="1 10">Multi-pass membrane protein</topology>
    </subcellularLocation>
</comment>